<dbReference type="PaxDb" id="8022-A0A060WYM6"/>
<dbReference type="AlphaFoldDB" id="A0A060WYM6"/>
<evidence type="ECO:0000313" key="2">
    <source>
        <dbReference type="EMBL" id="CDQ72097.1"/>
    </source>
</evidence>
<reference evidence="2" key="1">
    <citation type="journal article" date="2014" name="Nat. Commun.">
        <title>The rainbow trout genome provides novel insights into evolution after whole-genome duplication in vertebrates.</title>
        <authorList>
            <person name="Berthelot C."/>
            <person name="Brunet F."/>
            <person name="Chalopin D."/>
            <person name="Juanchich A."/>
            <person name="Bernard M."/>
            <person name="Noel B."/>
            <person name="Bento P."/>
            <person name="Da Silva C."/>
            <person name="Labadie K."/>
            <person name="Alberti A."/>
            <person name="Aury J.M."/>
            <person name="Louis A."/>
            <person name="Dehais P."/>
            <person name="Bardou P."/>
            <person name="Montfort J."/>
            <person name="Klopp C."/>
            <person name="Cabau C."/>
            <person name="Gaspin C."/>
            <person name="Thorgaard G.H."/>
            <person name="Boussaha M."/>
            <person name="Quillet E."/>
            <person name="Guyomard R."/>
            <person name="Galiana D."/>
            <person name="Bobe J."/>
            <person name="Volff J.N."/>
            <person name="Genet C."/>
            <person name="Wincker P."/>
            <person name="Jaillon O."/>
            <person name="Roest Crollius H."/>
            <person name="Guiguen Y."/>
        </authorList>
    </citation>
    <scope>NUCLEOTIDE SEQUENCE [LARGE SCALE GENOMIC DNA]</scope>
</reference>
<reference evidence="2" key="2">
    <citation type="submission" date="2014-03" db="EMBL/GenBank/DDBJ databases">
        <authorList>
            <person name="Genoscope - CEA"/>
        </authorList>
    </citation>
    <scope>NUCLEOTIDE SEQUENCE</scope>
</reference>
<accession>A0A060WYM6</accession>
<dbReference type="EMBL" id="FR904812">
    <property type="protein sequence ID" value="CDQ72097.1"/>
    <property type="molecule type" value="Genomic_DNA"/>
</dbReference>
<dbReference type="Proteomes" id="UP000193380">
    <property type="component" value="Unassembled WGS sequence"/>
</dbReference>
<proteinExistence type="predicted"/>
<gene>
    <name evidence="2" type="ORF">GSONMT00034007001</name>
</gene>
<organism evidence="2 3">
    <name type="scientific">Oncorhynchus mykiss</name>
    <name type="common">Rainbow trout</name>
    <name type="synonym">Salmo gairdneri</name>
    <dbReference type="NCBI Taxonomy" id="8022"/>
    <lineage>
        <taxon>Eukaryota</taxon>
        <taxon>Metazoa</taxon>
        <taxon>Chordata</taxon>
        <taxon>Craniata</taxon>
        <taxon>Vertebrata</taxon>
        <taxon>Euteleostomi</taxon>
        <taxon>Actinopterygii</taxon>
        <taxon>Neopterygii</taxon>
        <taxon>Teleostei</taxon>
        <taxon>Protacanthopterygii</taxon>
        <taxon>Salmoniformes</taxon>
        <taxon>Salmonidae</taxon>
        <taxon>Salmoninae</taxon>
        <taxon>Oncorhynchus</taxon>
    </lineage>
</organism>
<feature type="region of interest" description="Disordered" evidence="1">
    <location>
        <begin position="16"/>
        <end position="48"/>
    </location>
</feature>
<sequence length="99" mass="11371">MRSFISRADTFNSRLFLDNDDTSHSQSRTSAGGKDTEEEKAGRGYCSHPPTDSCQLRFDLTTSGDQPSAFLAVYFKWTQQRRCCSVWSVWRFTLGVRLY</sequence>
<protein>
    <submittedName>
        <fullName evidence="2">Uncharacterized protein</fullName>
    </submittedName>
</protein>
<evidence type="ECO:0000256" key="1">
    <source>
        <dbReference type="SAM" id="MobiDB-lite"/>
    </source>
</evidence>
<evidence type="ECO:0000313" key="3">
    <source>
        <dbReference type="Proteomes" id="UP000193380"/>
    </source>
</evidence>
<name>A0A060WYM6_ONCMY</name>